<keyword evidence="3" id="KW-1133">Transmembrane helix</keyword>
<dbReference type="Pfam" id="PF13813">
    <property type="entry name" value="MBOAT_2"/>
    <property type="match status" value="1"/>
</dbReference>
<dbReference type="EMBL" id="JAACJJ010000003">
    <property type="protein sequence ID" value="KAF5328768.1"/>
    <property type="molecule type" value="Genomic_DNA"/>
</dbReference>
<comment type="caution">
    <text evidence="6">The sequence shown here is derived from an EMBL/GenBank/DDBJ whole genome shotgun (WGS) entry which is preliminary data.</text>
</comment>
<dbReference type="InterPro" id="IPR032805">
    <property type="entry name" value="Wax_synthase_dom"/>
</dbReference>
<protein>
    <recommendedName>
        <fullName evidence="5">Wax synthase domain-containing protein</fullName>
    </recommendedName>
</protein>
<name>A0A8H5FA36_9AGAR</name>
<evidence type="ECO:0000256" key="1">
    <source>
        <dbReference type="ARBA" id="ARBA00004141"/>
    </source>
</evidence>
<organism evidence="6 7">
    <name type="scientific">Psilocybe cf. subviscida</name>
    <dbReference type="NCBI Taxonomy" id="2480587"/>
    <lineage>
        <taxon>Eukaryota</taxon>
        <taxon>Fungi</taxon>
        <taxon>Dikarya</taxon>
        <taxon>Basidiomycota</taxon>
        <taxon>Agaricomycotina</taxon>
        <taxon>Agaricomycetes</taxon>
        <taxon>Agaricomycetidae</taxon>
        <taxon>Agaricales</taxon>
        <taxon>Agaricineae</taxon>
        <taxon>Strophariaceae</taxon>
        <taxon>Psilocybe</taxon>
    </lineage>
</organism>
<evidence type="ECO:0000313" key="7">
    <source>
        <dbReference type="Proteomes" id="UP000567179"/>
    </source>
</evidence>
<evidence type="ECO:0000256" key="2">
    <source>
        <dbReference type="ARBA" id="ARBA00022692"/>
    </source>
</evidence>
<dbReference type="Proteomes" id="UP000567179">
    <property type="component" value="Unassembled WGS sequence"/>
</dbReference>
<sequence length="345" mass="39669">MSVTEVGWSFRSSTLILFAFCNLLLSNALEDLRLVGQKEAITNKSFLTRLKWAILVWGKRRGIGFTHERGNPPKPMHKTRMLFFLWQFRSILLHALIYDVNGMILRASLYYARVLPEVQGLQRLWRLAGVCHAVSVCGVMNMQVKVLSLVFVGLDISSPADWPDLGGWLLDGWTLRRMWGRVWHQIMRQPCTMHTEFFARKVRLTPKTWSTAIFKLFTNYVSDVYCSGSFTKPIGTVYFFLMQPVGIVIEETVMSPVHDTALAQNISPRLGKIIGGFWVLLWMNATIWPLDRLSQATYPVVGHHAGIQHHFRALEWRMDANEACDLVMTIWEPLKMDRNNGVNRS</sequence>
<reference evidence="6 7" key="1">
    <citation type="journal article" date="2020" name="ISME J.">
        <title>Uncovering the hidden diversity of litter-decomposition mechanisms in mushroom-forming fungi.</title>
        <authorList>
            <person name="Floudas D."/>
            <person name="Bentzer J."/>
            <person name="Ahren D."/>
            <person name="Johansson T."/>
            <person name="Persson P."/>
            <person name="Tunlid A."/>
        </authorList>
    </citation>
    <scope>NUCLEOTIDE SEQUENCE [LARGE SCALE GENOMIC DNA]</scope>
    <source>
        <strain evidence="6 7">CBS 101986</strain>
    </source>
</reference>
<proteinExistence type="predicted"/>
<keyword evidence="7" id="KW-1185">Reference proteome</keyword>
<dbReference type="AlphaFoldDB" id="A0A8H5FA36"/>
<accession>A0A8H5FA36</accession>
<evidence type="ECO:0000259" key="5">
    <source>
        <dbReference type="Pfam" id="PF13813"/>
    </source>
</evidence>
<comment type="subcellular location">
    <subcellularLocation>
        <location evidence="1">Membrane</location>
        <topology evidence="1">Multi-pass membrane protein</topology>
    </subcellularLocation>
</comment>
<dbReference type="OrthoDB" id="1077582at2759"/>
<dbReference type="GO" id="GO:0016020">
    <property type="term" value="C:membrane"/>
    <property type="evidence" value="ECO:0007669"/>
    <property type="project" value="UniProtKB-SubCell"/>
</dbReference>
<evidence type="ECO:0000256" key="4">
    <source>
        <dbReference type="ARBA" id="ARBA00023136"/>
    </source>
</evidence>
<evidence type="ECO:0000313" key="6">
    <source>
        <dbReference type="EMBL" id="KAF5328768.1"/>
    </source>
</evidence>
<keyword evidence="2" id="KW-0812">Transmembrane</keyword>
<keyword evidence="4" id="KW-0472">Membrane</keyword>
<gene>
    <name evidence="6" type="ORF">D9619_011602</name>
</gene>
<evidence type="ECO:0000256" key="3">
    <source>
        <dbReference type="ARBA" id="ARBA00022989"/>
    </source>
</evidence>
<feature type="domain" description="Wax synthase" evidence="5">
    <location>
        <begin position="162"/>
        <end position="217"/>
    </location>
</feature>